<feature type="domain" description="HAMP" evidence="15">
    <location>
        <begin position="483"/>
        <end position="535"/>
    </location>
</feature>
<evidence type="ECO:0000313" key="17">
    <source>
        <dbReference type="Proteomes" id="UP001589716"/>
    </source>
</evidence>
<comment type="caution">
    <text evidence="16">The sequence shown here is derived from an EMBL/GenBank/DDBJ whole genome shotgun (WGS) entry which is preliminary data.</text>
</comment>
<evidence type="ECO:0000256" key="5">
    <source>
        <dbReference type="ARBA" id="ARBA00022679"/>
    </source>
</evidence>
<dbReference type="PROSITE" id="PS50885">
    <property type="entry name" value="HAMP"/>
    <property type="match status" value="7"/>
</dbReference>
<dbReference type="InterPro" id="IPR003660">
    <property type="entry name" value="HAMP_dom"/>
</dbReference>
<comment type="subcellular location">
    <subcellularLocation>
        <location evidence="2">Cell membrane</location>
    </subcellularLocation>
</comment>
<evidence type="ECO:0000256" key="11">
    <source>
        <dbReference type="SAM" id="Coils"/>
    </source>
</evidence>
<evidence type="ECO:0000256" key="9">
    <source>
        <dbReference type="ARBA" id="ARBA00023012"/>
    </source>
</evidence>
<dbReference type="EC" id="2.7.13.3" evidence="3"/>
<evidence type="ECO:0000256" key="8">
    <source>
        <dbReference type="ARBA" id="ARBA00022989"/>
    </source>
</evidence>
<evidence type="ECO:0000259" key="13">
    <source>
        <dbReference type="PROSITE" id="PS50109"/>
    </source>
</evidence>
<dbReference type="Pfam" id="PF00072">
    <property type="entry name" value="Response_reg"/>
    <property type="match status" value="1"/>
</dbReference>
<organism evidence="16 17">
    <name type="scientific">Streptomyces roseoviridis</name>
    <dbReference type="NCBI Taxonomy" id="67361"/>
    <lineage>
        <taxon>Bacteria</taxon>
        <taxon>Bacillati</taxon>
        <taxon>Actinomycetota</taxon>
        <taxon>Actinomycetes</taxon>
        <taxon>Kitasatosporales</taxon>
        <taxon>Streptomycetaceae</taxon>
        <taxon>Streptomyces</taxon>
    </lineage>
</organism>
<dbReference type="Pfam" id="PF02518">
    <property type="entry name" value="HATPase_c"/>
    <property type="match status" value="1"/>
</dbReference>
<dbReference type="Pfam" id="PF00672">
    <property type="entry name" value="HAMP"/>
    <property type="match status" value="5"/>
</dbReference>
<dbReference type="RefSeq" id="WP_345483877.1">
    <property type="nucleotide sequence ID" value="NZ_BAAAWU010000001.1"/>
</dbReference>
<dbReference type="CDD" id="cd16922">
    <property type="entry name" value="HATPase_EvgS-ArcB-TorS-like"/>
    <property type="match status" value="1"/>
</dbReference>
<keyword evidence="11" id="KW-0175">Coiled coil</keyword>
<dbReference type="SMART" id="SM00388">
    <property type="entry name" value="HisKA"/>
    <property type="match status" value="1"/>
</dbReference>
<feature type="domain" description="HAMP" evidence="15">
    <location>
        <begin position="115"/>
        <end position="167"/>
    </location>
</feature>
<keyword evidence="8" id="KW-1133">Transmembrane helix</keyword>
<feature type="domain" description="HAMP" evidence="15">
    <location>
        <begin position="391"/>
        <end position="443"/>
    </location>
</feature>
<dbReference type="Proteomes" id="UP001589716">
    <property type="component" value="Unassembled WGS sequence"/>
</dbReference>
<dbReference type="InterPro" id="IPR003661">
    <property type="entry name" value="HisK_dim/P_dom"/>
</dbReference>
<dbReference type="InterPro" id="IPR004358">
    <property type="entry name" value="Sig_transdc_His_kin-like_C"/>
</dbReference>
<dbReference type="EMBL" id="JBHMCT010000020">
    <property type="protein sequence ID" value="MFB9558096.1"/>
    <property type="molecule type" value="Genomic_DNA"/>
</dbReference>
<dbReference type="PANTHER" id="PTHR45339:SF1">
    <property type="entry name" value="HYBRID SIGNAL TRANSDUCTION HISTIDINE KINASE J"/>
    <property type="match status" value="1"/>
</dbReference>
<feature type="region of interest" description="Disordered" evidence="12">
    <location>
        <begin position="1"/>
        <end position="24"/>
    </location>
</feature>
<keyword evidence="7" id="KW-0418">Kinase</keyword>
<evidence type="ECO:0000256" key="1">
    <source>
        <dbReference type="ARBA" id="ARBA00000085"/>
    </source>
</evidence>
<dbReference type="PANTHER" id="PTHR45339">
    <property type="entry name" value="HYBRID SIGNAL TRANSDUCTION HISTIDINE KINASE J"/>
    <property type="match status" value="1"/>
</dbReference>
<dbReference type="Pfam" id="PF13185">
    <property type="entry name" value="GAF_2"/>
    <property type="match status" value="1"/>
</dbReference>
<dbReference type="PROSITE" id="PS50109">
    <property type="entry name" value="HIS_KIN"/>
    <property type="match status" value="1"/>
</dbReference>
<gene>
    <name evidence="16" type="ORF">ACFFTP_28410</name>
</gene>
<evidence type="ECO:0000256" key="10">
    <source>
        <dbReference type="PROSITE-ProRule" id="PRU00169"/>
    </source>
</evidence>
<dbReference type="InterPro" id="IPR003018">
    <property type="entry name" value="GAF"/>
</dbReference>
<dbReference type="SMART" id="SM00304">
    <property type="entry name" value="HAMP"/>
    <property type="match status" value="7"/>
</dbReference>
<proteinExistence type="predicted"/>
<name>A0ABV5QX41_9ACTN</name>
<evidence type="ECO:0000256" key="3">
    <source>
        <dbReference type="ARBA" id="ARBA00012438"/>
    </source>
</evidence>
<feature type="modified residue" description="4-aspartylphosphate" evidence="10">
    <location>
        <position position="1362"/>
    </location>
</feature>
<keyword evidence="5" id="KW-0808">Transferase</keyword>
<dbReference type="Gene3D" id="1.20.120.1530">
    <property type="match status" value="4"/>
</dbReference>
<feature type="coiled-coil region" evidence="11">
    <location>
        <begin position="806"/>
        <end position="868"/>
    </location>
</feature>
<evidence type="ECO:0000256" key="2">
    <source>
        <dbReference type="ARBA" id="ARBA00004236"/>
    </source>
</evidence>
<dbReference type="Gene3D" id="3.30.565.10">
    <property type="entry name" value="Histidine kinase-like ATPase, C-terminal domain"/>
    <property type="match status" value="1"/>
</dbReference>
<evidence type="ECO:0000256" key="7">
    <source>
        <dbReference type="ARBA" id="ARBA00022777"/>
    </source>
</evidence>
<accession>A0ABV5QX41</accession>
<feature type="domain" description="HAMP" evidence="15">
    <location>
        <begin position="29"/>
        <end position="75"/>
    </location>
</feature>
<feature type="domain" description="HAMP" evidence="15">
    <location>
        <begin position="299"/>
        <end position="351"/>
    </location>
</feature>
<dbReference type="SMART" id="SM00065">
    <property type="entry name" value="GAF"/>
    <property type="match status" value="1"/>
</dbReference>
<evidence type="ECO:0000256" key="4">
    <source>
        <dbReference type="ARBA" id="ARBA00022553"/>
    </source>
</evidence>
<dbReference type="Gene3D" id="1.10.287.130">
    <property type="match status" value="1"/>
</dbReference>
<keyword evidence="9" id="KW-0902">Two-component regulatory system</keyword>
<dbReference type="Pfam" id="PF18947">
    <property type="entry name" value="HAMP_2"/>
    <property type="match status" value="1"/>
</dbReference>
<sequence length="1431" mass="152280">MAGPTAPGTARTGKDTESPAAAPAGESELRLLLAGLTAVRDGDFGTRLPSDADGLLGEIAMVFNGMVDQLSLFTSEVTRVAREVGTEGQLGGQAQVPGVSGTWADLTDSVNAMAGNLTTQVRDIAQVATAVAKGDLSQKITVDARGEILELKNTVNTMVDQLGSFAGEVTRVAREVGTEGILGGQADVKGVSGTWRDLTDSVNFMAGNLTSQVRSIAQVAAAVAEGDLSQKITVDARGEILGLKETINTMVDQLGSFAGEVTRVAREVGTEGILGGQADVKGVSGTWRDLTESVNVMADNLTAQVRAIAEVTTAVAKGDLTQKIRVDARGEILELKTTINTMVDQLSAFADEVTRVAREVGTAGNLGGQATVRGVSGTWKDLTDNVNVMAFNLTGQVRSIAQVAAAVARGDLSQKITVEAEGEVAALAGVINTMVDTLSAFADEVTRVAREVGTEGILGGQARVPNVAGTWKDLTDNVNFMAHNLTSQVRNIAQVTTAVARGDLTRKIDVDARGEILELKTTINTMVDQLSSFAAEVTRVAREVGSEGRLGGQAEVAGVSGTWKRLTENVNELAGNLTRQVRAIAEVTSAVAAGDLTRSITVDASGEVADLKDNINFMVESLRQTTRANEEQDWLKTNLARITALMQGRRDLTVVAESIMDELTPLVSAQCGAFYLAEDTADGTVLKLVASYAFPDGARPTRFRLGESFVGQAARSRRPIAVDDLPAGYLPVAGGLGRTEALSLIVLPIVVEEQVLGVIELASVHRFTQIHRDFLDQLMEAIGVNVNTIVANARTDELLGESQRLTAELQARSQELQARQEELQRSNAELEDKAALLAAQNRDIETKNLEIEQARQELEERAHQLSLASKYKSEFLANMSHELRTPLNSLLILAQLLAQNPTRNLTAKQVEYAGIIHSAGSDLLQLINDILDLSKVEAGKMDVNPEAVPVAGLLDYVEATFRPLTGQKNLSFTVRTSPDVPDELLTDDYRLRQILRNLLSNAVKFTEQGGVELHIEPAEESRIPDIVRRDGPVLAFRVTDTGIGIAPQHLETVFGAFQQADGTTNRKYGGTGLGLSISREIAYLLGGAITAESTLGKGSTFTLYLPAARTDFTEAEPVRPRRSGEQAAIEAADRPGEDAAGAAPTAQQRRLLVVEARPNGLLTLVAESALGDLPRQAGAPGQRGVEVITAVGAQEAAATLATHPCHCVVLELDADGAALALLEGMERDPALQTVPVLVHTSRGVASEDERLLKRQDGARLLELITSLDELRERIALHMSADRPADVVPLVRGTDGASVVWQSDVDASLAGRTALVVDDDDRNLYAITGILELHGMRVMQAENGRAALDALAAHPEIDVILMDVMMPEMDGYTATAAIRSMPEHARLPIIAVTAKAMVGDREKSLASGATDYITKPVDSGELISRIKHHLAL</sequence>
<feature type="domain" description="HAMP" evidence="15">
    <location>
        <begin position="207"/>
        <end position="259"/>
    </location>
</feature>
<dbReference type="PRINTS" id="PR00344">
    <property type="entry name" value="BCTRLSENSOR"/>
</dbReference>
<protein>
    <recommendedName>
        <fullName evidence="3">histidine kinase</fullName>
        <ecNumber evidence="3">2.7.13.3</ecNumber>
    </recommendedName>
</protein>
<feature type="region of interest" description="Disordered" evidence="12">
    <location>
        <begin position="1114"/>
        <end position="1145"/>
    </location>
</feature>
<dbReference type="CDD" id="cd00082">
    <property type="entry name" value="HisKA"/>
    <property type="match status" value="1"/>
</dbReference>
<dbReference type="InterPro" id="IPR036097">
    <property type="entry name" value="HisK_dim/P_sf"/>
</dbReference>
<dbReference type="InterPro" id="IPR001789">
    <property type="entry name" value="Sig_transdc_resp-reg_receiver"/>
</dbReference>
<dbReference type="CDD" id="cd06225">
    <property type="entry name" value="HAMP"/>
    <property type="match status" value="7"/>
</dbReference>
<evidence type="ECO:0000259" key="15">
    <source>
        <dbReference type="PROSITE" id="PS50885"/>
    </source>
</evidence>
<feature type="domain" description="HAMP" evidence="15">
    <location>
        <begin position="575"/>
        <end position="627"/>
    </location>
</feature>
<keyword evidence="4 10" id="KW-0597">Phosphoprotein</keyword>
<dbReference type="Gene3D" id="3.30.450.40">
    <property type="match status" value="1"/>
</dbReference>
<dbReference type="SUPFAM" id="SSF58104">
    <property type="entry name" value="Methyl-accepting chemotaxis protein (MCP) signaling domain"/>
    <property type="match status" value="4"/>
</dbReference>
<evidence type="ECO:0000259" key="14">
    <source>
        <dbReference type="PROSITE" id="PS50110"/>
    </source>
</evidence>
<keyword evidence="17" id="KW-1185">Reference proteome</keyword>
<dbReference type="InterPro" id="IPR011006">
    <property type="entry name" value="CheY-like_superfamily"/>
</dbReference>
<dbReference type="SMART" id="SM00448">
    <property type="entry name" value="REC"/>
    <property type="match status" value="1"/>
</dbReference>
<comment type="catalytic activity">
    <reaction evidence="1">
        <text>ATP + protein L-histidine = ADP + protein N-phospho-L-histidine.</text>
        <dbReference type="EC" id="2.7.13.3"/>
    </reaction>
</comment>
<dbReference type="SUPFAM" id="SSF55874">
    <property type="entry name" value="ATPase domain of HSP90 chaperone/DNA topoisomerase II/histidine kinase"/>
    <property type="match status" value="1"/>
</dbReference>
<reference evidence="16 17" key="1">
    <citation type="submission" date="2024-09" db="EMBL/GenBank/DDBJ databases">
        <authorList>
            <person name="Sun Q."/>
            <person name="Mori K."/>
        </authorList>
    </citation>
    <scope>NUCLEOTIDE SEQUENCE [LARGE SCALE GENOMIC DNA]</scope>
    <source>
        <strain evidence="16 17">JCM 4414</strain>
    </source>
</reference>
<dbReference type="SMART" id="SM00387">
    <property type="entry name" value="HATPase_c"/>
    <property type="match status" value="1"/>
</dbReference>
<keyword evidence="8" id="KW-0472">Membrane</keyword>
<evidence type="ECO:0000256" key="12">
    <source>
        <dbReference type="SAM" id="MobiDB-lite"/>
    </source>
</evidence>
<dbReference type="SUPFAM" id="SSF47384">
    <property type="entry name" value="Homodimeric domain of signal transducing histidine kinase"/>
    <property type="match status" value="1"/>
</dbReference>
<dbReference type="InterPro" id="IPR003594">
    <property type="entry name" value="HATPase_dom"/>
</dbReference>
<dbReference type="InterPro" id="IPR005467">
    <property type="entry name" value="His_kinase_dom"/>
</dbReference>
<dbReference type="InterPro" id="IPR036890">
    <property type="entry name" value="HATPase_C_sf"/>
</dbReference>
<dbReference type="SUPFAM" id="SSF55781">
    <property type="entry name" value="GAF domain-like"/>
    <property type="match status" value="1"/>
</dbReference>
<evidence type="ECO:0000313" key="16">
    <source>
        <dbReference type="EMBL" id="MFB9558096.1"/>
    </source>
</evidence>
<dbReference type="CDD" id="cd17546">
    <property type="entry name" value="REC_hyHK_CKI1_RcsC-like"/>
    <property type="match status" value="1"/>
</dbReference>
<dbReference type="Gene3D" id="3.40.50.2300">
    <property type="match status" value="1"/>
</dbReference>
<dbReference type="SUPFAM" id="SSF52172">
    <property type="entry name" value="CheY-like"/>
    <property type="match status" value="1"/>
</dbReference>
<evidence type="ECO:0000256" key="6">
    <source>
        <dbReference type="ARBA" id="ARBA00022692"/>
    </source>
</evidence>
<keyword evidence="6" id="KW-0812">Transmembrane</keyword>
<feature type="domain" description="Response regulatory" evidence="14">
    <location>
        <begin position="1312"/>
        <end position="1429"/>
    </location>
</feature>
<dbReference type="PROSITE" id="PS50110">
    <property type="entry name" value="RESPONSE_REGULATORY"/>
    <property type="match status" value="1"/>
</dbReference>
<feature type="domain" description="Histidine kinase" evidence="13">
    <location>
        <begin position="878"/>
        <end position="1109"/>
    </location>
</feature>
<dbReference type="Pfam" id="PF00512">
    <property type="entry name" value="HisKA"/>
    <property type="match status" value="1"/>
</dbReference>
<dbReference type="InterPro" id="IPR029016">
    <property type="entry name" value="GAF-like_dom_sf"/>
</dbReference>